<reference evidence="3 4" key="1">
    <citation type="submission" date="2019-07" db="EMBL/GenBank/DDBJ databases">
        <title>Genomic Encyclopedia of Archaeal and Bacterial Type Strains, Phase II (KMG-II): from individual species to whole genera.</title>
        <authorList>
            <person name="Goeker M."/>
        </authorList>
    </citation>
    <scope>NUCLEOTIDE SEQUENCE [LARGE SCALE GENOMIC DNA]</scope>
    <source>
        <strain evidence="3 4">ATCC BAA-2084</strain>
    </source>
</reference>
<dbReference type="Proteomes" id="UP000320547">
    <property type="component" value="Unassembled WGS sequence"/>
</dbReference>
<keyword evidence="4" id="KW-1185">Reference proteome</keyword>
<dbReference type="Pfam" id="PF01408">
    <property type="entry name" value="GFO_IDH_MocA"/>
    <property type="match status" value="1"/>
</dbReference>
<dbReference type="RefSeq" id="WP_067596449.1">
    <property type="nucleotide sequence ID" value="NZ_CP015963.1"/>
</dbReference>
<dbReference type="InterPro" id="IPR004104">
    <property type="entry name" value="Gfo/Idh/MocA-like_OxRdtase_C"/>
</dbReference>
<evidence type="ECO:0000313" key="3">
    <source>
        <dbReference type="EMBL" id="TWJ09036.1"/>
    </source>
</evidence>
<name>A0A562UTU3_9SPHN</name>
<dbReference type="Pfam" id="PF02894">
    <property type="entry name" value="GFO_IDH_MocA_C"/>
    <property type="match status" value="1"/>
</dbReference>
<dbReference type="AlphaFoldDB" id="A0A562UTU3"/>
<dbReference type="SUPFAM" id="SSF51735">
    <property type="entry name" value="NAD(P)-binding Rossmann-fold domains"/>
    <property type="match status" value="1"/>
</dbReference>
<evidence type="ECO:0000259" key="2">
    <source>
        <dbReference type="Pfam" id="PF02894"/>
    </source>
</evidence>
<dbReference type="Gene3D" id="3.30.360.10">
    <property type="entry name" value="Dihydrodipicolinate Reductase, domain 2"/>
    <property type="match status" value="1"/>
</dbReference>
<dbReference type="SUPFAM" id="SSF55347">
    <property type="entry name" value="Glyceraldehyde-3-phosphate dehydrogenase-like, C-terminal domain"/>
    <property type="match status" value="1"/>
</dbReference>
<dbReference type="STRING" id="476157.GCA_001663155_00086"/>
<feature type="domain" description="Gfo/Idh/MocA-like oxidoreductase C-terminal" evidence="2">
    <location>
        <begin position="142"/>
        <end position="353"/>
    </location>
</feature>
<dbReference type="InterPro" id="IPR000683">
    <property type="entry name" value="Gfo/Idh/MocA-like_OxRdtase_N"/>
</dbReference>
<proteinExistence type="predicted"/>
<dbReference type="GO" id="GO:0000166">
    <property type="term" value="F:nucleotide binding"/>
    <property type="evidence" value="ECO:0007669"/>
    <property type="project" value="InterPro"/>
</dbReference>
<dbReference type="EMBL" id="VLLK01000001">
    <property type="protein sequence ID" value="TWJ09036.1"/>
    <property type="molecule type" value="Genomic_DNA"/>
</dbReference>
<feature type="domain" description="Gfo/Idh/MocA-like oxidoreductase N-terminal" evidence="1">
    <location>
        <begin position="6"/>
        <end position="127"/>
    </location>
</feature>
<protein>
    <submittedName>
        <fullName evidence="3">Putative dehydrogenase</fullName>
    </submittedName>
</protein>
<sequence length="363" mass="39539">MSTTRRYAIVGCGMMGREHMRNLALVPGAELVAIADPDVGSRDAAQELASRLGQRIEAFADTAEMLDASSPDAVIIASPNFTHHAVLKEVMPRGLAILVEKPLCTTVEHAEEIAALAADFPALFWVGLEYRYMPPVARFIERVHGGETDDVRMMYIREHRFPFLPKVGDWNRFNRNTGGTLVEKCCHFFDLMRHTLRDEPVRIFASGGQDENHLEERYGGEVPDILDNAFVTVDFARGARAVLDLCMFAEGAEQQEEIYALGAKGRLEVQIPAANVTWSPRDKSGPVVEHVATPPDALAAGDHHGATYFQLLDFHSALVSGGSPKLSAVDGLRSVQMGAAAQQSIATGLPVELDFLSSGESIG</sequence>
<evidence type="ECO:0000259" key="1">
    <source>
        <dbReference type="Pfam" id="PF01408"/>
    </source>
</evidence>
<comment type="caution">
    <text evidence="3">The sequence shown here is derived from an EMBL/GenBank/DDBJ whole genome shotgun (WGS) entry which is preliminary data.</text>
</comment>
<gene>
    <name evidence="3" type="ORF">JN10_0658</name>
</gene>
<dbReference type="Gene3D" id="3.40.50.720">
    <property type="entry name" value="NAD(P)-binding Rossmann-like Domain"/>
    <property type="match status" value="1"/>
</dbReference>
<dbReference type="PANTHER" id="PTHR43593:SF1">
    <property type="entry name" value="INOSITOL 2-DEHYDROGENASE"/>
    <property type="match status" value="1"/>
</dbReference>
<dbReference type="PANTHER" id="PTHR43593">
    <property type="match status" value="1"/>
</dbReference>
<dbReference type="OrthoDB" id="9815825at2"/>
<accession>A0A562UTU3</accession>
<dbReference type="InterPro" id="IPR050424">
    <property type="entry name" value="Gfo-Idh-MocA_inositol_DH"/>
</dbReference>
<evidence type="ECO:0000313" key="4">
    <source>
        <dbReference type="Proteomes" id="UP000320547"/>
    </source>
</evidence>
<dbReference type="InterPro" id="IPR036291">
    <property type="entry name" value="NAD(P)-bd_dom_sf"/>
</dbReference>
<organism evidence="3 4">
    <name type="scientific">Altererythrobacter ishigakiensis</name>
    <dbReference type="NCBI Taxonomy" id="476157"/>
    <lineage>
        <taxon>Bacteria</taxon>
        <taxon>Pseudomonadati</taxon>
        <taxon>Pseudomonadota</taxon>
        <taxon>Alphaproteobacteria</taxon>
        <taxon>Sphingomonadales</taxon>
        <taxon>Erythrobacteraceae</taxon>
        <taxon>Altererythrobacter</taxon>
    </lineage>
</organism>